<protein>
    <recommendedName>
        <fullName evidence="2">type I protein arginine methyltransferase</fullName>
        <ecNumber evidence="2">2.1.1.319</ecNumber>
    </recommendedName>
</protein>
<dbReference type="Gene3D" id="2.70.160.11">
    <property type="entry name" value="Hnrnp arginine n-methyltransferase1"/>
    <property type="match status" value="1"/>
</dbReference>
<evidence type="ECO:0000256" key="2">
    <source>
        <dbReference type="ARBA" id="ARBA00011925"/>
    </source>
</evidence>
<dbReference type="InterPro" id="IPR025799">
    <property type="entry name" value="Arg_MeTrfase"/>
</dbReference>
<keyword evidence="6 12" id="KW-0949">S-adenosyl-L-methionine</keyword>
<dbReference type="Proteomes" id="UP000677228">
    <property type="component" value="Unassembled WGS sequence"/>
</dbReference>
<dbReference type="AlphaFoldDB" id="A0A8S2H2J8"/>
<dbReference type="InterPro" id="IPR029063">
    <property type="entry name" value="SAM-dependent_MTases_sf"/>
</dbReference>
<evidence type="ECO:0000256" key="13">
    <source>
        <dbReference type="SAM" id="Coils"/>
    </source>
</evidence>
<dbReference type="SUPFAM" id="SSF53335">
    <property type="entry name" value="S-adenosyl-L-methionine-dependent methyltransferases"/>
    <property type="match status" value="1"/>
</dbReference>
<dbReference type="GO" id="GO:0008270">
    <property type="term" value="F:zinc ion binding"/>
    <property type="evidence" value="ECO:0007669"/>
    <property type="project" value="UniProtKB-KW"/>
</dbReference>
<dbReference type="Pfam" id="PF21137">
    <property type="entry name" value="ANM3_C2H2_Zf"/>
    <property type="match status" value="1"/>
</dbReference>
<dbReference type="GO" id="GO:0005634">
    <property type="term" value="C:nucleus"/>
    <property type="evidence" value="ECO:0007669"/>
    <property type="project" value="TreeGrafter"/>
</dbReference>
<dbReference type="Pfam" id="PF06325">
    <property type="entry name" value="PrmA"/>
    <property type="match status" value="1"/>
</dbReference>
<dbReference type="PANTHER" id="PTHR11006">
    <property type="entry name" value="PROTEIN ARGININE N-METHYLTRANSFERASE"/>
    <property type="match status" value="1"/>
</dbReference>
<evidence type="ECO:0000256" key="9">
    <source>
        <dbReference type="ARBA" id="ARBA00022833"/>
    </source>
</evidence>
<dbReference type="GO" id="GO:0035242">
    <property type="term" value="F:protein-arginine omega-N asymmetric methyltransferase activity"/>
    <property type="evidence" value="ECO:0007669"/>
    <property type="project" value="UniProtKB-EC"/>
</dbReference>
<comment type="subcellular location">
    <subcellularLocation>
        <location evidence="1">Cytoplasm</location>
        <location evidence="1">Cytosol</location>
    </subcellularLocation>
</comment>
<dbReference type="Gene3D" id="3.40.50.150">
    <property type="entry name" value="Vaccinia Virus protein VP39"/>
    <property type="match status" value="1"/>
</dbReference>
<keyword evidence="8" id="KW-0863">Zinc-finger</keyword>
<dbReference type="InterPro" id="IPR036236">
    <property type="entry name" value="Znf_C2H2_sf"/>
</dbReference>
<comment type="catalytic activity">
    <reaction evidence="11">
        <text>L-arginyl-[protein] + S-adenosyl-L-methionine = N(omega)-methyl-L-arginyl-[protein] + S-adenosyl-L-homocysteine + H(+)</text>
        <dbReference type="Rhea" id="RHEA:48100"/>
        <dbReference type="Rhea" id="RHEA-COMP:10532"/>
        <dbReference type="Rhea" id="RHEA-COMP:11990"/>
        <dbReference type="ChEBI" id="CHEBI:15378"/>
        <dbReference type="ChEBI" id="CHEBI:29965"/>
        <dbReference type="ChEBI" id="CHEBI:57856"/>
        <dbReference type="ChEBI" id="CHEBI:59789"/>
        <dbReference type="ChEBI" id="CHEBI:65280"/>
    </reaction>
    <physiologicalReaction direction="left-to-right" evidence="11">
        <dbReference type="Rhea" id="RHEA:48101"/>
    </physiologicalReaction>
</comment>
<dbReference type="Pfam" id="PF22612">
    <property type="entry name" value="GH113"/>
    <property type="match status" value="1"/>
</dbReference>
<dbReference type="InterPro" id="IPR055135">
    <property type="entry name" value="PRMT_dom"/>
</dbReference>
<dbReference type="Pfam" id="PF22528">
    <property type="entry name" value="PRMT_C"/>
    <property type="match status" value="1"/>
</dbReference>
<dbReference type="Proteomes" id="UP000682733">
    <property type="component" value="Unassembled WGS sequence"/>
</dbReference>
<proteinExistence type="predicted"/>
<evidence type="ECO:0000313" key="18">
    <source>
        <dbReference type="EMBL" id="CAF3593949.1"/>
    </source>
</evidence>
<dbReference type="InterPro" id="IPR055151">
    <property type="entry name" value="GH113"/>
</dbReference>
<dbReference type="PROSITE" id="PS51678">
    <property type="entry name" value="SAM_MT_PRMT"/>
    <property type="match status" value="1"/>
</dbReference>
<evidence type="ECO:0000256" key="11">
    <source>
        <dbReference type="ARBA" id="ARBA00049303"/>
    </source>
</evidence>
<gene>
    <name evidence="17" type="ORF">OVA965_LOCUS5104</name>
    <name evidence="18" type="ORF">TMI583_LOCUS5102</name>
</gene>
<dbReference type="InterPro" id="IPR017853">
    <property type="entry name" value="GH"/>
</dbReference>
<dbReference type="PANTHER" id="PTHR11006:SF53">
    <property type="entry name" value="PROTEIN ARGININE N-METHYLTRANSFERASE 3"/>
    <property type="match status" value="1"/>
</dbReference>
<dbReference type="EC" id="2.1.1.319" evidence="2"/>
<comment type="catalytic activity">
    <reaction evidence="10">
        <text>L-arginyl-[protein] + 2 S-adenosyl-L-methionine = N(omega),N(omega)-dimethyl-L-arginyl-[protein] + 2 S-adenosyl-L-homocysteine + 2 H(+)</text>
        <dbReference type="Rhea" id="RHEA:48096"/>
        <dbReference type="Rhea" id="RHEA-COMP:10532"/>
        <dbReference type="Rhea" id="RHEA-COMP:11991"/>
        <dbReference type="ChEBI" id="CHEBI:15378"/>
        <dbReference type="ChEBI" id="CHEBI:29965"/>
        <dbReference type="ChEBI" id="CHEBI:57856"/>
        <dbReference type="ChEBI" id="CHEBI:59789"/>
        <dbReference type="ChEBI" id="CHEBI:61897"/>
        <dbReference type="EC" id="2.1.1.319"/>
    </reaction>
    <physiologicalReaction direction="left-to-right" evidence="10">
        <dbReference type="Rhea" id="RHEA:48097"/>
    </physiologicalReaction>
</comment>
<keyword evidence="4 12" id="KW-0489">Methyltransferase</keyword>
<dbReference type="Gene3D" id="3.20.20.80">
    <property type="entry name" value="Glycosidases"/>
    <property type="match status" value="1"/>
</dbReference>
<evidence type="ECO:0000313" key="17">
    <source>
        <dbReference type="EMBL" id="CAF0810148.1"/>
    </source>
</evidence>
<evidence type="ECO:0000256" key="5">
    <source>
        <dbReference type="ARBA" id="ARBA00022679"/>
    </source>
</evidence>
<keyword evidence="14" id="KW-1133">Transmembrane helix</keyword>
<feature type="coiled-coil region" evidence="13">
    <location>
        <begin position="411"/>
        <end position="448"/>
    </location>
</feature>
<comment type="caution">
    <text evidence="18">The sequence shown here is derived from an EMBL/GenBank/DDBJ whole genome shotgun (WGS) entry which is preliminary data.</text>
</comment>
<feature type="transmembrane region" description="Helical" evidence="14">
    <location>
        <begin position="55"/>
        <end position="74"/>
    </location>
</feature>
<evidence type="ECO:0000313" key="19">
    <source>
        <dbReference type="Proteomes" id="UP000682733"/>
    </source>
</evidence>
<dbReference type="EMBL" id="CAJOBA010001404">
    <property type="protein sequence ID" value="CAF3593949.1"/>
    <property type="molecule type" value="Genomic_DNA"/>
</dbReference>
<feature type="domain" description="Protein arginine N-methyltransferase" evidence="16">
    <location>
        <begin position="597"/>
        <end position="729"/>
    </location>
</feature>
<dbReference type="CDD" id="cd02440">
    <property type="entry name" value="AdoMet_MTases"/>
    <property type="match status" value="1"/>
</dbReference>
<evidence type="ECO:0000256" key="14">
    <source>
        <dbReference type="SAM" id="Phobius"/>
    </source>
</evidence>
<dbReference type="SUPFAM" id="SSF57667">
    <property type="entry name" value="beta-beta-alpha zinc fingers"/>
    <property type="match status" value="1"/>
</dbReference>
<dbReference type="EMBL" id="CAJNOK010001404">
    <property type="protein sequence ID" value="CAF0810148.1"/>
    <property type="molecule type" value="Genomic_DNA"/>
</dbReference>
<keyword evidence="13" id="KW-0175">Coiled coil</keyword>
<dbReference type="FunFam" id="3.40.50.150:FF:000003">
    <property type="entry name" value="Blast:Protein arginine N-methyltransferase 1"/>
    <property type="match status" value="1"/>
</dbReference>
<keyword evidence="5 12" id="KW-0808">Transferase</keyword>
<evidence type="ECO:0000256" key="3">
    <source>
        <dbReference type="ARBA" id="ARBA00022490"/>
    </source>
</evidence>
<name>A0A8S2H2J8_9BILA</name>
<evidence type="ECO:0000256" key="6">
    <source>
        <dbReference type="ARBA" id="ARBA00022691"/>
    </source>
</evidence>
<dbReference type="GO" id="GO:0005829">
    <property type="term" value="C:cytosol"/>
    <property type="evidence" value="ECO:0007669"/>
    <property type="project" value="UniProtKB-SubCell"/>
</dbReference>
<evidence type="ECO:0000259" key="16">
    <source>
        <dbReference type="Pfam" id="PF22528"/>
    </source>
</evidence>
<evidence type="ECO:0000256" key="10">
    <source>
        <dbReference type="ARBA" id="ARBA00047384"/>
    </source>
</evidence>
<evidence type="ECO:0000256" key="4">
    <source>
        <dbReference type="ARBA" id="ARBA00022603"/>
    </source>
</evidence>
<reference evidence="18" key="1">
    <citation type="submission" date="2021-02" db="EMBL/GenBank/DDBJ databases">
        <authorList>
            <person name="Nowell W R."/>
        </authorList>
    </citation>
    <scope>NUCLEOTIDE SEQUENCE</scope>
</reference>
<dbReference type="GO" id="GO:0042054">
    <property type="term" value="F:histone methyltransferase activity"/>
    <property type="evidence" value="ECO:0007669"/>
    <property type="project" value="TreeGrafter"/>
</dbReference>
<feature type="domain" description="Protein arginine N-methyltransferase 3-like C2H2 zinc finger" evidence="15">
    <location>
        <begin position="327"/>
        <end position="372"/>
    </location>
</feature>
<organism evidence="18 19">
    <name type="scientific">Didymodactylos carnosus</name>
    <dbReference type="NCBI Taxonomy" id="1234261"/>
    <lineage>
        <taxon>Eukaryota</taxon>
        <taxon>Metazoa</taxon>
        <taxon>Spiralia</taxon>
        <taxon>Gnathifera</taxon>
        <taxon>Rotifera</taxon>
        <taxon>Eurotatoria</taxon>
        <taxon>Bdelloidea</taxon>
        <taxon>Philodinida</taxon>
        <taxon>Philodinidae</taxon>
        <taxon>Didymodactylos</taxon>
    </lineage>
</organism>
<keyword evidence="3" id="KW-0963">Cytoplasm</keyword>
<dbReference type="InterPro" id="IPR049482">
    <property type="entry name" value="ANM3-like_C2H2_Zf"/>
</dbReference>
<evidence type="ECO:0000256" key="7">
    <source>
        <dbReference type="ARBA" id="ARBA00022723"/>
    </source>
</evidence>
<evidence type="ECO:0000259" key="15">
    <source>
        <dbReference type="Pfam" id="PF21137"/>
    </source>
</evidence>
<dbReference type="GO" id="GO:0032259">
    <property type="term" value="P:methylation"/>
    <property type="evidence" value="ECO:0007669"/>
    <property type="project" value="UniProtKB-KW"/>
</dbReference>
<dbReference type="SUPFAM" id="SSF51445">
    <property type="entry name" value="(Trans)glycosidases"/>
    <property type="match status" value="1"/>
</dbReference>
<evidence type="ECO:0000256" key="12">
    <source>
        <dbReference type="PROSITE-ProRule" id="PRU01015"/>
    </source>
</evidence>
<evidence type="ECO:0000256" key="8">
    <source>
        <dbReference type="ARBA" id="ARBA00022771"/>
    </source>
</evidence>
<keyword evidence="7" id="KW-0479">Metal-binding</keyword>
<keyword evidence="14" id="KW-0472">Membrane</keyword>
<keyword evidence="9" id="KW-0862">Zinc</keyword>
<accession>A0A8S2H2J8</accession>
<evidence type="ECO:0000256" key="1">
    <source>
        <dbReference type="ARBA" id="ARBA00004514"/>
    </source>
</evidence>
<keyword evidence="14" id="KW-0812">Transmembrane</keyword>
<sequence>MICGQVSSASFFENFPYDSIEPVNCGLEEIQVTLQNLQKISLCRFKYCRRSTMRLTAVILFCCLAVATSCAGIPSQKGAVFGAEEWSPLYNYSTSEAEQQLKRLRATGANWVRILVTWFQNTVNDTTIYRIDKPSLLATATDDELEYVIKLAHRMEFKVMLSPIIDPDWTNRSNHRSGPDMTWRGLIGLYFTDAQWKTWFENYNNYVTKYAIMAQRLGVEQFCIGAELNTPFSRPTDMRNTIKIDALLITEDEPIMNGQDKREMPTTMNGYTSEDELGSDNDDFKEEERLSVMNSVQDLFESNKNYPNICQMFESYEQKFNFNLNHFIRKHNMNQYDYIQFINYVRKEKPSVNYLKELDQKSIPWNDEKYFQATIEDDPALQFDIEEDLSQLKLNDSASNILSDEKKEDLNKNYEHALKIAHEKIQQLEEQVQTLKTLSSRLLEEQDNNASKSNQSFIPKKRLSDEDEDYFSSYSHYGIHQEMLQDKVRTSSYLSVIERNAELFKDKIVLDVGCGTGILSLACAKAGAKLVIAIDMADIIYDAMAIAKENNIDESNIIFIHGRIEDISLPVDKVDIIISEWMGYFLLFELLPDQFSIHLSCFHSDQLYSDYVDYWSDVYGFKMSTIGKQIMNDGHVVVVQDSDRVTNTHCIKNLDIYTCTSADISFTSSFSLEVIKTAQISGIVCYFDVEFKNNLVQNVSFSTSPKADLTHWKQTVFFLPIPYQVDEGTFDRCRLGG</sequence>